<dbReference type="RefSeq" id="WP_142894228.1">
    <property type="nucleotide sequence ID" value="NZ_ML660165.1"/>
</dbReference>
<sequence length="368" mass="41661">MNAPQLTLKIEKKILSIIDAIEEKARQNDSESAEKIHSKHYMQLADLYHFHKDFENEAAILKRFARLDYAANDDLVEIYDRIDRVSRLSDIAQEKPSSLAKLELVPMYHDQDKISLSSVNKVAPRVNLDKKPFKEQSLKVLSVCAAYTGRSDTDEVIQLALVLFEYSAAADKPMKTVETFVATRKTKIIVPVKTARQFNLGELNGQGDEHASQPFDTAKIRTMFQQADMVVSHNDAEVERKLIATLIPEVVEQDWYSSQKDIPWGALGFDTKSLTQLAVALGEKTPRSCLERATAISQILAMNEPCSSQVYLERLYNMQAMKPFEWTPSLLKKRKQLHRNRFTQYLGWGIGVAASVAAIGIFGYSFLQ</sequence>
<dbReference type="EMBL" id="VIKS01000009">
    <property type="protein sequence ID" value="TQV86830.1"/>
    <property type="molecule type" value="Genomic_DNA"/>
</dbReference>
<comment type="caution">
    <text evidence="2">The sequence shown here is derived from an EMBL/GenBank/DDBJ whole genome shotgun (WGS) entry which is preliminary data.</text>
</comment>
<reference evidence="2 3" key="1">
    <citation type="submission" date="2019-07" db="EMBL/GenBank/DDBJ databases">
        <title>Draft genome for Aliikangiella sp. M105.</title>
        <authorList>
            <person name="Wang G."/>
        </authorList>
    </citation>
    <scope>NUCLEOTIDE SEQUENCE [LARGE SCALE GENOMIC DNA]</scope>
    <source>
        <strain evidence="2 3">M105</strain>
    </source>
</reference>
<evidence type="ECO:0000313" key="3">
    <source>
        <dbReference type="Proteomes" id="UP000315439"/>
    </source>
</evidence>
<gene>
    <name evidence="2" type="ORF">FLL46_13495</name>
</gene>
<protein>
    <submittedName>
        <fullName evidence="2">Uncharacterized protein</fullName>
    </submittedName>
</protein>
<accession>A0A545UBI5</accession>
<keyword evidence="3" id="KW-1185">Reference proteome</keyword>
<dbReference type="Proteomes" id="UP000315439">
    <property type="component" value="Unassembled WGS sequence"/>
</dbReference>
<keyword evidence="1" id="KW-1133">Transmembrane helix</keyword>
<evidence type="ECO:0000313" key="2">
    <source>
        <dbReference type="EMBL" id="TQV86830.1"/>
    </source>
</evidence>
<feature type="transmembrane region" description="Helical" evidence="1">
    <location>
        <begin position="345"/>
        <end position="367"/>
    </location>
</feature>
<dbReference type="AlphaFoldDB" id="A0A545UBI5"/>
<keyword evidence="1" id="KW-0472">Membrane</keyword>
<name>A0A545UBI5_9GAMM</name>
<keyword evidence="1" id="KW-0812">Transmembrane</keyword>
<organism evidence="2 3">
    <name type="scientific">Aliikangiella coralliicola</name>
    <dbReference type="NCBI Taxonomy" id="2592383"/>
    <lineage>
        <taxon>Bacteria</taxon>
        <taxon>Pseudomonadati</taxon>
        <taxon>Pseudomonadota</taxon>
        <taxon>Gammaproteobacteria</taxon>
        <taxon>Oceanospirillales</taxon>
        <taxon>Pleioneaceae</taxon>
        <taxon>Aliikangiella</taxon>
    </lineage>
</organism>
<proteinExistence type="predicted"/>
<dbReference type="OrthoDB" id="9803913at2"/>
<evidence type="ECO:0000256" key="1">
    <source>
        <dbReference type="SAM" id="Phobius"/>
    </source>
</evidence>